<keyword evidence="2" id="KW-1133">Transmembrane helix</keyword>
<keyword evidence="3" id="KW-0732">Signal</keyword>
<feature type="transmembrane region" description="Helical" evidence="2">
    <location>
        <begin position="248"/>
        <end position="270"/>
    </location>
</feature>
<feature type="region of interest" description="Disordered" evidence="1">
    <location>
        <begin position="38"/>
        <end position="96"/>
    </location>
</feature>
<dbReference type="Proteomes" id="UP001230268">
    <property type="component" value="Unassembled WGS sequence"/>
</dbReference>
<keyword evidence="5" id="KW-1185">Reference proteome</keyword>
<organism evidence="4 5">
    <name type="scientific">Babesia gibsoni</name>
    <dbReference type="NCBI Taxonomy" id="33632"/>
    <lineage>
        <taxon>Eukaryota</taxon>
        <taxon>Sar</taxon>
        <taxon>Alveolata</taxon>
        <taxon>Apicomplexa</taxon>
        <taxon>Aconoidasida</taxon>
        <taxon>Piroplasmida</taxon>
        <taxon>Babesiidae</taxon>
        <taxon>Babesia</taxon>
    </lineage>
</organism>
<evidence type="ECO:0000256" key="1">
    <source>
        <dbReference type="SAM" id="MobiDB-lite"/>
    </source>
</evidence>
<comment type="caution">
    <text evidence="4">The sequence shown here is derived from an EMBL/GenBank/DDBJ whole genome shotgun (WGS) entry which is preliminary data.</text>
</comment>
<feature type="compositionally biased region" description="Basic and acidic residues" evidence="1">
    <location>
        <begin position="64"/>
        <end position="96"/>
    </location>
</feature>
<feature type="region of interest" description="Disordered" evidence="1">
    <location>
        <begin position="159"/>
        <end position="186"/>
    </location>
</feature>
<evidence type="ECO:0000313" key="4">
    <source>
        <dbReference type="EMBL" id="KAK1442993.1"/>
    </source>
</evidence>
<evidence type="ECO:0000256" key="3">
    <source>
        <dbReference type="SAM" id="SignalP"/>
    </source>
</evidence>
<feature type="signal peptide" evidence="3">
    <location>
        <begin position="1"/>
        <end position="18"/>
    </location>
</feature>
<feature type="compositionally biased region" description="Basic and acidic residues" evidence="1">
    <location>
        <begin position="159"/>
        <end position="178"/>
    </location>
</feature>
<evidence type="ECO:0000256" key="2">
    <source>
        <dbReference type="SAM" id="Phobius"/>
    </source>
</evidence>
<reference evidence="4" key="1">
    <citation type="submission" date="2023-08" db="EMBL/GenBank/DDBJ databases">
        <title>Draft sequence of the Babesia gibsoni genome.</title>
        <authorList>
            <person name="Yamagishi J.Y."/>
            <person name="Xuan X.X."/>
        </authorList>
    </citation>
    <scope>NUCLEOTIDE SEQUENCE</scope>
    <source>
        <strain evidence="4">Azabu</strain>
    </source>
</reference>
<dbReference type="AlphaFoldDB" id="A0AAD8LK84"/>
<protein>
    <submittedName>
        <fullName evidence="4">Uncharacterized protein</fullName>
    </submittedName>
</protein>
<gene>
    <name evidence="4" type="ORF">BgAZ_305110</name>
</gene>
<feature type="chain" id="PRO_5042193116" evidence="3">
    <location>
        <begin position="19"/>
        <end position="309"/>
    </location>
</feature>
<keyword evidence="2" id="KW-0812">Transmembrane</keyword>
<evidence type="ECO:0000313" key="5">
    <source>
        <dbReference type="Proteomes" id="UP001230268"/>
    </source>
</evidence>
<sequence length="309" mass="34214">MRLTLGFILFATLGLAHGAGEDENKPAASQHGQKFTAIVTTGQPAAAPKPAEKPAEAEPAAAPAKDEKVNVVADAEAKAAAPKENEVPAKDAQVEKKKAKTRLVSYETKVDRKTRGPKTYVLVREVEEVEDDDDEEEDEEYTDLYGYYYHELEEAAKHLPKGEHKPVGKKVDEQGKTPEEEDEDETISYKEVTYTDKMGIFAGLPYFFHVLKANPITVGLAFVVTFILPMVFVHILCHTVLGKNFKWLWLGFLLGACAFSGALGLLYFLVKTGRWGNPPIEGVETVYEFKIKPNKFALNKPLEGSLRSN</sequence>
<proteinExistence type="predicted"/>
<accession>A0AAD8LK84</accession>
<keyword evidence="2" id="KW-0472">Membrane</keyword>
<dbReference type="EMBL" id="JAVEPI010000003">
    <property type="protein sequence ID" value="KAK1442993.1"/>
    <property type="molecule type" value="Genomic_DNA"/>
</dbReference>
<feature type="transmembrane region" description="Helical" evidence="2">
    <location>
        <begin position="216"/>
        <end position="236"/>
    </location>
</feature>
<name>A0AAD8LK84_BABGI</name>